<feature type="compositionally biased region" description="Basic and acidic residues" evidence="1">
    <location>
        <begin position="790"/>
        <end position="799"/>
    </location>
</feature>
<dbReference type="AlphaFoldDB" id="A0A0J0XHN0"/>
<feature type="compositionally biased region" description="Low complexity" evidence="1">
    <location>
        <begin position="110"/>
        <end position="122"/>
    </location>
</feature>
<evidence type="ECO:0000256" key="1">
    <source>
        <dbReference type="SAM" id="MobiDB-lite"/>
    </source>
</evidence>
<feature type="region of interest" description="Disordered" evidence="1">
    <location>
        <begin position="449"/>
        <end position="475"/>
    </location>
</feature>
<protein>
    <recommendedName>
        <fullName evidence="4">Protein kinase domain-containing protein</fullName>
    </recommendedName>
</protein>
<feature type="compositionally biased region" description="Acidic residues" evidence="1">
    <location>
        <begin position="765"/>
        <end position="777"/>
    </location>
</feature>
<organism evidence="2 3">
    <name type="scientific">Cutaneotrichosporon oleaginosum</name>
    <dbReference type="NCBI Taxonomy" id="879819"/>
    <lineage>
        <taxon>Eukaryota</taxon>
        <taxon>Fungi</taxon>
        <taxon>Dikarya</taxon>
        <taxon>Basidiomycota</taxon>
        <taxon>Agaricomycotina</taxon>
        <taxon>Tremellomycetes</taxon>
        <taxon>Trichosporonales</taxon>
        <taxon>Trichosporonaceae</taxon>
        <taxon>Cutaneotrichosporon</taxon>
    </lineage>
</organism>
<dbReference type="SUPFAM" id="SSF56112">
    <property type="entry name" value="Protein kinase-like (PK-like)"/>
    <property type="match status" value="1"/>
</dbReference>
<sequence>MSSCLQHVFIIHPLVSFTLTSDHPYLAHPDAICTMPYVYEMFPRDWRQSSFPHDLIPHTLDQCAALHTFPPVAPTFYDRLKEIELAQPQPPATPAPQHCPSSRIAALSDSGQQPSSSSTPGTRRTRHPTAHTHELFLQLGGRVRFQRSTTPIHTFVHNLLSPVFAAMERLSDSRAEVLLLRWHDALRMQEARLWAFASLDSVWPPTPYAQRGPSTTDVTLVSSLPDNEVGITGEILVPSIKQLVHAFFQSNWIDTLSHVVGAAPDVGSGTADIALRRPADWTSQSKPDWDNVEKFVIETKLLSPQDWASLFRALDDDLDEGFKLQYNTRRGYVIDVEGVEGVWCSVLAQITEEFHQNRAKFVLVTDYERYVLFELEDSTTIRVSEALYRDRHAVPDDDVLRADQRDTRTTPMELIFALVMAAKESPNPGIWHDMARVDQAVKHDMASKKGLGQHLGKRRRNDASDASGDTSSAGTPMTLAVTLQSGLYAAGDRPSYSLPLAGLVGGRLKIPASRPDLVATIVPLVSAGALATADACPETSFESDDQPSLCWSSDSDIAALPSVGLTFDEFIGGGRTWDAYAGTLAVALPGGDSARAPVVFKHAETSGLETSAHAWAGYHEWRALLGAIYTEAHVLLRLGVSAPGVAPDLYAMWDDVGEPGRAGAGNTAVPRCHIVMALEDCGHAVARTEAEMRALDAHTKSDIITAYARVHAAGVLHGDVESRHVLRDAKGTIRIIDWEGALIGADADAMQNEMHEVLVMLGLEEEEEEEEEEEAEAEVGKGYGVEGGEEMGKGDVEVV</sequence>
<proteinExistence type="predicted"/>
<feature type="compositionally biased region" description="Low complexity" evidence="1">
    <location>
        <begin position="464"/>
        <end position="475"/>
    </location>
</feature>
<dbReference type="RefSeq" id="XP_018277064.1">
    <property type="nucleotide sequence ID" value="XM_018426206.1"/>
</dbReference>
<dbReference type="Proteomes" id="UP000053611">
    <property type="component" value="Unassembled WGS sequence"/>
</dbReference>
<evidence type="ECO:0000313" key="2">
    <source>
        <dbReference type="EMBL" id="KLT40573.1"/>
    </source>
</evidence>
<name>A0A0J0XHN0_9TREE</name>
<reference evidence="2 3" key="1">
    <citation type="submission" date="2015-03" db="EMBL/GenBank/DDBJ databases">
        <title>Genomics and transcriptomics of the oil-accumulating basidiomycete yeast T. oleaginosus allow insights into substrate utilization and the diverse evolutionary trajectories of mating systems in fungi.</title>
        <authorList>
            <consortium name="DOE Joint Genome Institute"/>
            <person name="Kourist R."/>
            <person name="Kracht O."/>
            <person name="Bracharz F."/>
            <person name="Lipzen A."/>
            <person name="Nolan M."/>
            <person name="Ohm R."/>
            <person name="Grigoriev I."/>
            <person name="Sun S."/>
            <person name="Heitman J."/>
            <person name="Bruck T."/>
            <person name="Nowrousian M."/>
        </authorList>
    </citation>
    <scope>NUCLEOTIDE SEQUENCE [LARGE SCALE GENOMIC DNA]</scope>
    <source>
        <strain evidence="2 3">IBC0246</strain>
    </source>
</reference>
<dbReference type="InterPro" id="IPR011009">
    <property type="entry name" value="Kinase-like_dom_sf"/>
</dbReference>
<gene>
    <name evidence="2" type="ORF">CC85DRAFT_321555</name>
</gene>
<accession>A0A0J0XHN0</accession>
<dbReference type="EMBL" id="KQ087232">
    <property type="protein sequence ID" value="KLT40573.1"/>
    <property type="molecule type" value="Genomic_DNA"/>
</dbReference>
<dbReference type="GeneID" id="28986809"/>
<evidence type="ECO:0000313" key="3">
    <source>
        <dbReference type="Proteomes" id="UP000053611"/>
    </source>
</evidence>
<dbReference type="OrthoDB" id="2597010at2759"/>
<feature type="region of interest" description="Disordered" evidence="1">
    <location>
        <begin position="88"/>
        <end position="128"/>
    </location>
</feature>
<feature type="region of interest" description="Disordered" evidence="1">
    <location>
        <begin position="765"/>
        <end position="799"/>
    </location>
</feature>
<evidence type="ECO:0008006" key="4">
    <source>
        <dbReference type="Google" id="ProtNLM"/>
    </source>
</evidence>
<keyword evidence="3" id="KW-1185">Reference proteome</keyword>